<sequence>MIEFLSPVSNIVLEHRESLPAGTLGKQIKVHAEKGVFPSFDGVKFAILGIQENRASVNIDQEEINFDSYRLAFYSLYPGNWNYSIIDLGDIEKGATPEDSRFAAKETIAALLKMNVIPLVLGAGQDLAYGQYRAYDGWGEMVNLVNIDSRFDLGNAELPISNKSYVGKMVVDLPYNLFNYSVIGYQSFFNSPQEIALMEKLFFDAYRLGEITKDITIVEPAMRDADIVTLDASAIKNSEMSYKNSDSPNGFDGREICAISRYAGISNRVSSFGIYEIGKQMTQQKSGAMLIAQVLWYFVEGVNFRIDDEDFDNEVNFTTYNVPIDETVLTFKKSNRTERWWILLPFISNVNNKLKSRALLPCTYGEYLSACNQHIPERWLKARHKNEV</sequence>
<dbReference type="Pfam" id="PF00491">
    <property type="entry name" value="Arginase"/>
    <property type="match status" value="1"/>
</dbReference>
<gene>
    <name evidence="2" type="ORF">SAMN04487908_1227</name>
</gene>
<dbReference type="Proteomes" id="UP000184172">
    <property type="component" value="Unassembled WGS sequence"/>
</dbReference>
<dbReference type="SUPFAM" id="SSF52768">
    <property type="entry name" value="Arginase/deacetylase"/>
    <property type="match status" value="1"/>
</dbReference>
<dbReference type="Gene3D" id="3.40.800.10">
    <property type="entry name" value="Ureohydrolase domain"/>
    <property type="match status" value="1"/>
</dbReference>
<accession>A0A1M6L2B9</accession>
<dbReference type="InterPro" id="IPR006035">
    <property type="entry name" value="Ureohydrolase"/>
</dbReference>
<evidence type="ECO:0000313" key="3">
    <source>
        <dbReference type="Proteomes" id="UP000184172"/>
    </source>
</evidence>
<dbReference type="InterPro" id="IPR023696">
    <property type="entry name" value="Ureohydrolase_dom_sf"/>
</dbReference>
<evidence type="ECO:0000313" key="2">
    <source>
        <dbReference type="EMBL" id="SHJ65370.1"/>
    </source>
</evidence>
<dbReference type="OrthoDB" id="931936at2"/>
<dbReference type="GO" id="GO:0046872">
    <property type="term" value="F:metal ion binding"/>
    <property type="evidence" value="ECO:0007669"/>
    <property type="project" value="InterPro"/>
</dbReference>
<organism evidence="2 3">
    <name type="scientific">Aequorivita viscosa</name>
    <dbReference type="NCBI Taxonomy" id="797419"/>
    <lineage>
        <taxon>Bacteria</taxon>
        <taxon>Pseudomonadati</taxon>
        <taxon>Bacteroidota</taxon>
        <taxon>Flavobacteriia</taxon>
        <taxon>Flavobacteriales</taxon>
        <taxon>Flavobacteriaceae</taxon>
        <taxon>Aequorivita</taxon>
    </lineage>
</organism>
<dbReference type="RefSeq" id="WP_073220062.1">
    <property type="nucleotide sequence ID" value="NZ_FNNS01000021.1"/>
</dbReference>
<dbReference type="GO" id="GO:0016813">
    <property type="term" value="F:hydrolase activity, acting on carbon-nitrogen (but not peptide) bonds, in linear amidines"/>
    <property type="evidence" value="ECO:0007669"/>
    <property type="project" value="UniProtKB-ARBA"/>
</dbReference>
<dbReference type="STRING" id="797419.SAMN05216556_12160"/>
<proteinExistence type="inferred from homology"/>
<dbReference type="EMBL" id="FQYV01000022">
    <property type="protein sequence ID" value="SHJ65370.1"/>
    <property type="molecule type" value="Genomic_DNA"/>
</dbReference>
<dbReference type="CDD" id="cd09988">
    <property type="entry name" value="Formimidoylglutamase"/>
    <property type="match status" value="1"/>
</dbReference>
<dbReference type="PROSITE" id="PS51409">
    <property type="entry name" value="ARGINASE_2"/>
    <property type="match status" value="1"/>
</dbReference>
<keyword evidence="3" id="KW-1185">Reference proteome</keyword>
<name>A0A1M6L2B9_9FLAO</name>
<dbReference type="AlphaFoldDB" id="A0A1M6L2B9"/>
<protein>
    <submittedName>
        <fullName evidence="2">Arginase family enzyme</fullName>
    </submittedName>
</protein>
<evidence type="ECO:0000256" key="1">
    <source>
        <dbReference type="PROSITE-ProRule" id="PRU00742"/>
    </source>
</evidence>
<comment type="similarity">
    <text evidence="1">Belongs to the arginase family.</text>
</comment>
<reference evidence="3" key="1">
    <citation type="submission" date="2016-11" db="EMBL/GenBank/DDBJ databases">
        <authorList>
            <person name="Varghese N."/>
            <person name="Submissions S."/>
        </authorList>
    </citation>
    <scope>NUCLEOTIDE SEQUENCE [LARGE SCALE GENOMIC DNA]</scope>
    <source>
        <strain evidence="3">DSM 26349</strain>
    </source>
</reference>